<organism evidence="7 8">
    <name type="scientific">candidate division WOR-1 bacterium RIFOXYC2_FULL_46_14</name>
    <dbReference type="NCBI Taxonomy" id="1802587"/>
    <lineage>
        <taxon>Bacteria</taxon>
        <taxon>Bacillati</taxon>
        <taxon>Saganbacteria</taxon>
    </lineage>
</organism>
<dbReference type="SUPFAM" id="SSF54862">
    <property type="entry name" value="4Fe-4S ferredoxins"/>
    <property type="match status" value="1"/>
</dbReference>
<dbReference type="AlphaFoldDB" id="A0A1F4U587"/>
<dbReference type="PANTHER" id="PTHR24960">
    <property type="entry name" value="PHOTOSYSTEM I IRON-SULFUR CENTER-RELATED"/>
    <property type="match status" value="1"/>
</dbReference>
<keyword evidence="4" id="KW-0408">Iron</keyword>
<evidence type="ECO:0000256" key="1">
    <source>
        <dbReference type="ARBA" id="ARBA00001966"/>
    </source>
</evidence>
<dbReference type="PANTHER" id="PTHR24960:SF79">
    <property type="entry name" value="PHOTOSYSTEM I IRON-SULFUR CENTER"/>
    <property type="match status" value="1"/>
</dbReference>
<dbReference type="GO" id="GO:0046872">
    <property type="term" value="F:metal ion binding"/>
    <property type="evidence" value="ECO:0007669"/>
    <property type="project" value="UniProtKB-KW"/>
</dbReference>
<dbReference type="GO" id="GO:0051539">
    <property type="term" value="F:4 iron, 4 sulfur cluster binding"/>
    <property type="evidence" value="ECO:0007669"/>
    <property type="project" value="UniProtKB-KW"/>
</dbReference>
<sequence length="334" mass="36736">MSRYEELKEIFERREYFKIVCGAGNEDAEEVRKLSLIYTLAGALGIDISANVEVVKSSSLGVDQAFELAPKLGIKLKTRPFINVSIGMRGDPHIRKAKIDASLCTHCDACRKDCIQKAIADQHQVIEKKCIGCGDCARVCPVNAVTFFDKRSELKTILPECLKNGVETFELHAIIPDDESVEKDWQLMAGFLKDNFISMCMDRSQLSDHHLIKRIKSALAVTPDRLIVQADGVPMSGGSDDFNTTLQTVAISDIIIKHKLPVKILASGGTNSKTGELLKLCGVKVHGISIGTFARKIVVTIINQKDFDNDLALLKQAVNVAKKLVDANMEPLRG</sequence>
<dbReference type="Pfam" id="PF12617">
    <property type="entry name" value="LdpA_C"/>
    <property type="match status" value="1"/>
</dbReference>
<gene>
    <name evidence="7" type="ORF">A2438_07810</name>
</gene>
<dbReference type="EMBL" id="MEUJ01000008">
    <property type="protein sequence ID" value="OGC39453.1"/>
    <property type="molecule type" value="Genomic_DNA"/>
</dbReference>
<dbReference type="InterPro" id="IPR021039">
    <property type="entry name" value="Fe-S-bd_prot_LdpA_C"/>
</dbReference>
<evidence type="ECO:0000256" key="3">
    <source>
        <dbReference type="ARBA" id="ARBA00022723"/>
    </source>
</evidence>
<comment type="cofactor">
    <cofactor evidence="1">
        <name>[4Fe-4S] cluster</name>
        <dbReference type="ChEBI" id="CHEBI:49883"/>
    </cofactor>
</comment>
<evidence type="ECO:0000313" key="7">
    <source>
        <dbReference type="EMBL" id="OGC39453.1"/>
    </source>
</evidence>
<dbReference type="PROSITE" id="PS51379">
    <property type="entry name" value="4FE4S_FER_2"/>
    <property type="match status" value="2"/>
</dbReference>
<evidence type="ECO:0000256" key="4">
    <source>
        <dbReference type="ARBA" id="ARBA00023004"/>
    </source>
</evidence>
<dbReference type="Pfam" id="PF00037">
    <property type="entry name" value="Fer4"/>
    <property type="match status" value="1"/>
</dbReference>
<dbReference type="PROSITE" id="PS00198">
    <property type="entry name" value="4FE4S_FER_1"/>
    <property type="match status" value="1"/>
</dbReference>
<name>A0A1F4U587_UNCSA</name>
<evidence type="ECO:0000259" key="6">
    <source>
        <dbReference type="PROSITE" id="PS51379"/>
    </source>
</evidence>
<feature type="domain" description="4Fe-4S ferredoxin-type" evidence="6">
    <location>
        <begin position="95"/>
        <end position="119"/>
    </location>
</feature>
<dbReference type="Gene3D" id="3.30.70.20">
    <property type="match status" value="1"/>
</dbReference>
<keyword evidence="2" id="KW-0004">4Fe-4S</keyword>
<reference evidence="7 8" key="1">
    <citation type="journal article" date="2016" name="Nat. Commun.">
        <title>Thousands of microbial genomes shed light on interconnected biogeochemical processes in an aquifer system.</title>
        <authorList>
            <person name="Anantharaman K."/>
            <person name="Brown C.T."/>
            <person name="Hug L.A."/>
            <person name="Sharon I."/>
            <person name="Castelle C.J."/>
            <person name="Probst A.J."/>
            <person name="Thomas B.C."/>
            <person name="Singh A."/>
            <person name="Wilkins M.J."/>
            <person name="Karaoz U."/>
            <person name="Brodie E.L."/>
            <person name="Williams K.H."/>
            <person name="Hubbard S.S."/>
            <person name="Banfield J.F."/>
        </authorList>
    </citation>
    <scope>NUCLEOTIDE SEQUENCE [LARGE SCALE GENOMIC DNA]</scope>
</reference>
<keyword evidence="5" id="KW-0411">Iron-sulfur</keyword>
<evidence type="ECO:0000256" key="2">
    <source>
        <dbReference type="ARBA" id="ARBA00022485"/>
    </source>
</evidence>
<protein>
    <recommendedName>
        <fullName evidence="6">4Fe-4S ferredoxin-type domain-containing protein</fullName>
    </recommendedName>
</protein>
<evidence type="ECO:0000313" key="8">
    <source>
        <dbReference type="Proteomes" id="UP000179242"/>
    </source>
</evidence>
<dbReference type="Proteomes" id="UP000179242">
    <property type="component" value="Unassembled WGS sequence"/>
</dbReference>
<dbReference type="InterPro" id="IPR050157">
    <property type="entry name" value="PSI_iron-sulfur_center"/>
</dbReference>
<accession>A0A1F4U587</accession>
<proteinExistence type="predicted"/>
<dbReference type="InterPro" id="IPR017900">
    <property type="entry name" value="4Fe4S_Fe_S_CS"/>
</dbReference>
<keyword evidence="3" id="KW-0479">Metal-binding</keyword>
<dbReference type="InterPro" id="IPR017896">
    <property type="entry name" value="4Fe4S_Fe-S-bd"/>
</dbReference>
<feature type="domain" description="4Fe-4S ferredoxin-type" evidence="6">
    <location>
        <begin position="121"/>
        <end position="150"/>
    </location>
</feature>
<evidence type="ECO:0000256" key="5">
    <source>
        <dbReference type="ARBA" id="ARBA00023014"/>
    </source>
</evidence>
<comment type="caution">
    <text evidence="7">The sequence shown here is derived from an EMBL/GenBank/DDBJ whole genome shotgun (WGS) entry which is preliminary data.</text>
</comment>